<proteinExistence type="predicted"/>
<dbReference type="Pfam" id="PF02365">
    <property type="entry name" value="NAM"/>
    <property type="match status" value="1"/>
</dbReference>
<evidence type="ECO:0000256" key="6">
    <source>
        <dbReference type="ARBA" id="ARBA00023125"/>
    </source>
</evidence>
<comment type="subcellular location">
    <subcellularLocation>
        <location evidence="2">Membrane</location>
        <topology evidence="2">Single-pass membrane protein</topology>
    </subcellularLocation>
    <subcellularLocation>
        <location evidence="1">Nucleus</location>
    </subcellularLocation>
</comment>
<evidence type="ECO:0000256" key="3">
    <source>
        <dbReference type="ARBA" id="ARBA00022692"/>
    </source>
</evidence>
<evidence type="ECO:0000256" key="10">
    <source>
        <dbReference type="ARBA" id="ARBA00023242"/>
    </source>
</evidence>
<reference evidence="14 15" key="1">
    <citation type="journal article" date="2024" name="G3 (Bethesda)">
        <title>Genome assembly of Hibiscus sabdariffa L. provides insights into metabolisms of medicinal natural products.</title>
        <authorList>
            <person name="Kim T."/>
        </authorList>
    </citation>
    <scope>NUCLEOTIDE SEQUENCE [LARGE SCALE GENOMIC DNA]</scope>
    <source>
        <strain evidence="14">TK-2024</strain>
        <tissue evidence="14">Old leaves</tissue>
    </source>
</reference>
<evidence type="ECO:0000256" key="9">
    <source>
        <dbReference type="ARBA" id="ARBA00023163"/>
    </source>
</evidence>
<gene>
    <name evidence="14" type="ORF">V6N12_013215</name>
</gene>
<name>A0ABR2D5W6_9ROSI</name>
<dbReference type="PANTHER" id="PTHR31744:SF216">
    <property type="entry name" value="NAC TRANSCRIPTION FACTOR"/>
    <property type="match status" value="1"/>
</dbReference>
<keyword evidence="5" id="KW-0805">Transcription regulation</keyword>
<dbReference type="InterPro" id="IPR003441">
    <property type="entry name" value="NAC-dom"/>
</dbReference>
<keyword evidence="10" id="KW-0539">Nucleus</keyword>
<keyword evidence="15" id="KW-1185">Reference proteome</keyword>
<dbReference type="Gene3D" id="2.170.150.80">
    <property type="entry name" value="NAC domain"/>
    <property type="match status" value="1"/>
</dbReference>
<feature type="transmembrane region" description="Helical" evidence="12">
    <location>
        <begin position="513"/>
        <end position="534"/>
    </location>
</feature>
<evidence type="ECO:0000256" key="1">
    <source>
        <dbReference type="ARBA" id="ARBA00004123"/>
    </source>
</evidence>
<protein>
    <recommendedName>
        <fullName evidence="13">NAC domain-containing protein</fullName>
    </recommendedName>
</protein>
<evidence type="ECO:0000256" key="5">
    <source>
        <dbReference type="ARBA" id="ARBA00023015"/>
    </source>
</evidence>
<comment type="caution">
    <text evidence="14">The sequence shown here is derived from an EMBL/GenBank/DDBJ whole genome shotgun (WGS) entry which is preliminary data.</text>
</comment>
<dbReference type="EMBL" id="JBBPBM010000035">
    <property type="protein sequence ID" value="KAK8530713.1"/>
    <property type="molecule type" value="Genomic_DNA"/>
</dbReference>
<evidence type="ECO:0000256" key="11">
    <source>
        <dbReference type="SAM" id="MobiDB-lite"/>
    </source>
</evidence>
<evidence type="ECO:0000256" key="12">
    <source>
        <dbReference type="SAM" id="Phobius"/>
    </source>
</evidence>
<dbReference type="PROSITE" id="PS51005">
    <property type="entry name" value="NAC"/>
    <property type="match status" value="1"/>
</dbReference>
<keyword evidence="7 12" id="KW-0472">Membrane</keyword>
<dbReference type="SUPFAM" id="SSF101941">
    <property type="entry name" value="NAC domain"/>
    <property type="match status" value="1"/>
</dbReference>
<feature type="domain" description="NAC" evidence="13">
    <location>
        <begin position="9"/>
        <end position="168"/>
    </location>
</feature>
<evidence type="ECO:0000313" key="15">
    <source>
        <dbReference type="Proteomes" id="UP001472677"/>
    </source>
</evidence>
<organism evidence="14 15">
    <name type="scientific">Hibiscus sabdariffa</name>
    <name type="common">roselle</name>
    <dbReference type="NCBI Taxonomy" id="183260"/>
    <lineage>
        <taxon>Eukaryota</taxon>
        <taxon>Viridiplantae</taxon>
        <taxon>Streptophyta</taxon>
        <taxon>Embryophyta</taxon>
        <taxon>Tracheophyta</taxon>
        <taxon>Spermatophyta</taxon>
        <taxon>Magnoliopsida</taxon>
        <taxon>eudicotyledons</taxon>
        <taxon>Gunneridae</taxon>
        <taxon>Pentapetalae</taxon>
        <taxon>rosids</taxon>
        <taxon>malvids</taxon>
        <taxon>Malvales</taxon>
        <taxon>Malvaceae</taxon>
        <taxon>Malvoideae</taxon>
        <taxon>Hibiscus</taxon>
    </lineage>
</organism>
<keyword evidence="4 12" id="KW-1133">Transmembrane helix</keyword>
<dbReference type="InterPro" id="IPR036093">
    <property type="entry name" value="NAC_dom_sf"/>
</dbReference>
<sequence length="540" mass="60012">MAVLLLNSLPTGFRFRPTDEELIDFYLRSKINGERNDEVGVIREIDVCKCEPWDLPHLSVIQSRDPEWFFFCPLDRKYPNGNRLNRATEAGYWKATGKDRRIKSGYSSSSSSSSSLIGMKKTLVFHTGRAPKGKRTNWVMHEYRTTLVELDGTGPGQNPFAICRLFKKQDESIEDKNGDEVDPAASSPAQDSPAVEGVAEIFPGGLPNEMISNTAAPELECNVNESKADGVTNQVTERVPAEVDPLGEALNHFYDPMVEPPDFKLLSPLHTQIEAEGAPWMFGHVGNDFSEVDFEHVTNESEASISDFLDSVLNNSDDYYSVDSGCQENSAIGSEIPNALSTVKDGISCSESDAQLAQMLNFPSEQLRTETANREAPLEIKATEQDCTTPTSKDVLNSKDELSNHVYPSCNLDNAVTGIRIRSRPARSQPNIENSLMQGYAPRRIRLQCKLQVVTDVVQNQCQIRTCIGSYEKLSLQEVKVMDEDMTAGSDAAIVSVEEIPTPCSNKIFASRWHTPFRVMFRVAVMLILLIVLLNKMNAL</sequence>
<dbReference type="Proteomes" id="UP001472677">
    <property type="component" value="Unassembled WGS sequence"/>
</dbReference>
<dbReference type="PANTHER" id="PTHR31744">
    <property type="entry name" value="PROTEIN CUP-SHAPED COTYLEDON 2-RELATED"/>
    <property type="match status" value="1"/>
</dbReference>
<evidence type="ECO:0000313" key="14">
    <source>
        <dbReference type="EMBL" id="KAK8530713.1"/>
    </source>
</evidence>
<feature type="region of interest" description="Disordered" evidence="11">
    <location>
        <begin position="173"/>
        <end position="194"/>
    </location>
</feature>
<evidence type="ECO:0000259" key="13">
    <source>
        <dbReference type="PROSITE" id="PS51005"/>
    </source>
</evidence>
<keyword evidence="3 12" id="KW-0812">Transmembrane</keyword>
<accession>A0ABR2D5W6</accession>
<keyword evidence="9" id="KW-0804">Transcription</keyword>
<evidence type="ECO:0000256" key="7">
    <source>
        <dbReference type="ARBA" id="ARBA00023136"/>
    </source>
</evidence>
<evidence type="ECO:0000256" key="8">
    <source>
        <dbReference type="ARBA" id="ARBA00023159"/>
    </source>
</evidence>
<evidence type="ECO:0000256" key="2">
    <source>
        <dbReference type="ARBA" id="ARBA00004167"/>
    </source>
</evidence>
<evidence type="ECO:0000256" key="4">
    <source>
        <dbReference type="ARBA" id="ARBA00022989"/>
    </source>
</evidence>
<feature type="compositionally biased region" description="Low complexity" evidence="11">
    <location>
        <begin position="183"/>
        <end position="194"/>
    </location>
</feature>
<keyword evidence="8" id="KW-0010">Activator</keyword>
<keyword evidence="6" id="KW-0238">DNA-binding</keyword>